<dbReference type="Gene3D" id="1.25.40.10">
    <property type="entry name" value="Tetratricopeptide repeat domain"/>
    <property type="match status" value="1"/>
</dbReference>
<evidence type="ECO:0000256" key="1">
    <source>
        <dbReference type="ARBA" id="ARBA00005820"/>
    </source>
</evidence>
<dbReference type="InterPro" id="IPR041664">
    <property type="entry name" value="AAA_16"/>
</dbReference>
<dbReference type="InterPro" id="IPR005158">
    <property type="entry name" value="BTAD"/>
</dbReference>
<dbReference type="SUPFAM" id="SSF48452">
    <property type="entry name" value="TPR-like"/>
    <property type="match status" value="1"/>
</dbReference>
<keyword evidence="4" id="KW-0804">Transcription</keyword>
<dbReference type="Gene3D" id="1.10.10.10">
    <property type="entry name" value="Winged helix-like DNA-binding domain superfamily/Winged helix DNA-binding domain"/>
    <property type="match status" value="1"/>
</dbReference>
<accession>A0ABU8MLX5</accession>
<dbReference type="InterPro" id="IPR027417">
    <property type="entry name" value="P-loop_NTPase"/>
</dbReference>
<evidence type="ECO:0000256" key="2">
    <source>
        <dbReference type="ARBA" id="ARBA00023015"/>
    </source>
</evidence>
<dbReference type="EMBL" id="JBBEGN010000003">
    <property type="protein sequence ID" value="MEJ2867989.1"/>
    <property type="molecule type" value="Genomic_DNA"/>
</dbReference>
<dbReference type="SMART" id="SM01043">
    <property type="entry name" value="BTAD"/>
    <property type="match status" value="1"/>
</dbReference>
<dbReference type="InterPro" id="IPR011990">
    <property type="entry name" value="TPR-like_helical_dom_sf"/>
</dbReference>
<dbReference type="SMART" id="SM00862">
    <property type="entry name" value="Trans_reg_C"/>
    <property type="match status" value="1"/>
</dbReference>
<evidence type="ECO:0000256" key="4">
    <source>
        <dbReference type="ARBA" id="ARBA00023163"/>
    </source>
</evidence>
<keyword evidence="2" id="KW-0805">Transcription regulation</keyword>
<organism evidence="7 8">
    <name type="scientific">Actinomycetospora aurantiaca</name>
    <dbReference type="NCBI Taxonomy" id="3129233"/>
    <lineage>
        <taxon>Bacteria</taxon>
        <taxon>Bacillati</taxon>
        <taxon>Actinomycetota</taxon>
        <taxon>Actinomycetes</taxon>
        <taxon>Pseudonocardiales</taxon>
        <taxon>Pseudonocardiaceae</taxon>
        <taxon>Actinomycetospora</taxon>
    </lineage>
</organism>
<feature type="domain" description="OmpR/PhoB-type" evidence="6">
    <location>
        <begin position="1"/>
        <end position="98"/>
    </location>
</feature>
<name>A0ABU8MLX5_9PSEU</name>
<dbReference type="SUPFAM" id="SSF46894">
    <property type="entry name" value="C-terminal effector domain of the bipartite response regulators"/>
    <property type="match status" value="1"/>
</dbReference>
<evidence type="ECO:0000256" key="5">
    <source>
        <dbReference type="PROSITE-ProRule" id="PRU01091"/>
    </source>
</evidence>
<comment type="caution">
    <text evidence="7">The sequence shown here is derived from an EMBL/GenBank/DDBJ whole genome shotgun (WGS) entry which is preliminary data.</text>
</comment>
<keyword evidence="3 5" id="KW-0238">DNA-binding</keyword>
<dbReference type="PANTHER" id="PTHR35807:SF1">
    <property type="entry name" value="TRANSCRIPTIONAL REGULATOR REDD"/>
    <property type="match status" value="1"/>
</dbReference>
<dbReference type="Pfam" id="PF00486">
    <property type="entry name" value="Trans_reg_C"/>
    <property type="match status" value="1"/>
</dbReference>
<gene>
    <name evidence="7" type="ORF">WCD74_09455</name>
</gene>
<dbReference type="InterPro" id="IPR001867">
    <property type="entry name" value="OmpR/PhoB-type_DNA-bd"/>
</dbReference>
<reference evidence="7 8" key="1">
    <citation type="submission" date="2024-03" db="EMBL/GenBank/DDBJ databases">
        <title>Actinomycetospora sp. OC33-EN08, a novel actinomycete isolated from wild orchid (Aerides multiflora).</title>
        <authorList>
            <person name="Suriyachadkun C."/>
        </authorList>
    </citation>
    <scope>NUCLEOTIDE SEQUENCE [LARGE SCALE GENOMIC DNA]</scope>
    <source>
        <strain evidence="7 8">OC33-EN08</strain>
    </source>
</reference>
<sequence>MLRVDVFGDVRATIDGRPLDLGGPRQRAVLGMLVAARGRIVSTDRFVEDLWSGGPPPKALGALQAYVSHLRRVLEPGRAPRTPATVLVSAAPGYRLALPAEQVDAWDVVRLVDAARAAADPAEALALALRSREGRSETPFSAYADESWAADEISRLAEVHATAAEIAGAAALELGRPAEVLDVLGGLVRAEPLRESAAALLARALAAAGRQGDALTVLREVRARLADELGLDPGPPWHAAQAAILTPGPVAATTITPRPAPPVVETPDDGFLGRVDELARLHRAREAEPGRAGIVWIAAEAGVGKSALAERFARDVADAGSTVHRARCPEVDGAPPGWAWRDLVARVTGSAPTASDPFGLATAVEHALGGDAVVICEDVHRADGETLQVLRHLVAGGDAPVFVVATYRDDEVPDDLQATLALLAAPTRDRIHLRGLDPESARRLLRRTAGRDVADRTWRSLLDRAAGNALFLRELGGLVRTEGDEVATRELPAGVGDVLGRRLARLPARAVATLTRAAVLGRDVDVDLMLEVDALRGPLAEEELLDDLDTGLVAGLLESDGPLRFAHALVRDTVAARMPPLRRARLHRALLDALESRHPERIHALAHHAELALDRATAGRALPHLVAGAASAHEAGAVDDAVRWWGAALRAVELGAGDTAARLRVHRGLVRSLAASGDLTGALSERHRAIAEARRTGDPADEAWAWSWDVVALWATRPALDEQDAAIARLRELLDLVDPADRRLRAELLLALAHESQPWLVDLGRAAGDEALVLARDLDDPRLLCRALAVAHLHTFAVADPDHQRRVGEEMLAVATRAHLGDHRALAHLVLSAAAVGRGDLDAARSHLDGATATAGAGQLPVLALSVAVFAATLDLVHGRVDAARAAFDELTARITASGDPNGPVIRAWVMTTVAAAAGDCSVALDELEAIATAGGGGFVAVLRVLALLDAGREEEARALWPLRPYPREATWLLETAFQCLAACRLGDHAVVRRTREDLRPWAGQLVRTGNGQLVLGPVDLVLARAAAALGDDPRPHAEPAAALSRRLGAPQWLAEAQGLLG</sequence>
<evidence type="ECO:0000259" key="6">
    <source>
        <dbReference type="PROSITE" id="PS51755"/>
    </source>
</evidence>
<dbReference type="Pfam" id="PF03704">
    <property type="entry name" value="BTAD"/>
    <property type="match status" value="1"/>
</dbReference>
<comment type="similarity">
    <text evidence="1">Belongs to the AfsR/DnrI/RedD regulatory family.</text>
</comment>
<dbReference type="PANTHER" id="PTHR35807">
    <property type="entry name" value="TRANSCRIPTIONAL REGULATOR REDD-RELATED"/>
    <property type="match status" value="1"/>
</dbReference>
<evidence type="ECO:0000313" key="7">
    <source>
        <dbReference type="EMBL" id="MEJ2867989.1"/>
    </source>
</evidence>
<dbReference type="InterPro" id="IPR036388">
    <property type="entry name" value="WH-like_DNA-bd_sf"/>
</dbReference>
<evidence type="ECO:0000256" key="3">
    <source>
        <dbReference type="ARBA" id="ARBA00023125"/>
    </source>
</evidence>
<evidence type="ECO:0000313" key="8">
    <source>
        <dbReference type="Proteomes" id="UP001385809"/>
    </source>
</evidence>
<proteinExistence type="inferred from homology"/>
<dbReference type="PROSITE" id="PS51755">
    <property type="entry name" value="OMPR_PHOB"/>
    <property type="match status" value="1"/>
</dbReference>
<dbReference type="InterPro" id="IPR016032">
    <property type="entry name" value="Sig_transdc_resp-reg_C-effctor"/>
</dbReference>
<dbReference type="Pfam" id="PF13191">
    <property type="entry name" value="AAA_16"/>
    <property type="match status" value="1"/>
</dbReference>
<keyword evidence="8" id="KW-1185">Reference proteome</keyword>
<dbReference type="SUPFAM" id="SSF52540">
    <property type="entry name" value="P-loop containing nucleoside triphosphate hydrolases"/>
    <property type="match status" value="1"/>
</dbReference>
<dbReference type="Proteomes" id="UP001385809">
    <property type="component" value="Unassembled WGS sequence"/>
</dbReference>
<dbReference type="Gene3D" id="3.40.50.300">
    <property type="entry name" value="P-loop containing nucleotide triphosphate hydrolases"/>
    <property type="match status" value="1"/>
</dbReference>
<dbReference type="InterPro" id="IPR051677">
    <property type="entry name" value="AfsR-DnrI-RedD_regulator"/>
</dbReference>
<protein>
    <submittedName>
        <fullName evidence="7">BTAD domain-containing putative transcriptional regulator</fullName>
    </submittedName>
</protein>
<dbReference type="RefSeq" id="WP_337694588.1">
    <property type="nucleotide sequence ID" value="NZ_JBBEGN010000003.1"/>
</dbReference>
<feature type="DNA-binding region" description="OmpR/PhoB-type" evidence="5">
    <location>
        <begin position="1"/>
        <end position="98"/>
    </location>
</feature>